<evidence type="ECO:0000256" key="2">
    <source>
        <dbReference type="ARBA" id="ARBA00022814"/>
    </source>
</evidence>
<organism evidence="8">
    <name type="scientific">Alsobacter sp. KACC 23698</name>
    <dbReference type="NCBI Taxonomy" id="3149229"/>
    <lineage>
        <taxon>Bacteria</taxon>
        <taxon>Pseudomonadati</taxon>
        <taxon>Pseudomonadota</taxon>
        <taxon>Alphaproteobacteria</taxon>
        <taxon>Hyphomicrobiales</taxon>
        <taxon>Alsobacteraceae</taxon>
        <taxon>Alsobacter</taxon>
    </lineage>
</organism>
<evidence type="ECO:0000256" key="1">
    <source>
        <dbReference type="ARBA" id="ARBA00005952"/>
    </source>
</evidence>
<evidence type="ECO:0000313" key="8">
    <source>
        <dbReference type="EMBL" id="XBO40536.1"/>
    </source>
</evidence>
<dbReference type="InterPro" id="IPR006027">
    <property type="entry name" value="NusB_RsmB_TIM44"/>
</dbReference>
<dbReference type="HAMAP" id="MF_00073">
    <property type="entry name" value="NusB"/>
    <property type="match status" value="1"/>
</dbReference>
<dbReference type="AlphaFoldDB" id="A0AAU7JK31"/>
<dbReference type="PANTHER" id="PTHR11078">
    <property type="entry name" value="N UTILIZATION SUBSTANCE PROTEIN B-RELATED"/>
    <property type="match status" value="1"/>
</dbReference>
<name>A0AAU7JK31_9HYPH</name>
<evidence type="ECO:0000256" key="6">
    <source>
        <dbReference type="HAMAP-Rule" id="MF_00073"/>
    </source>
</evidence>
<keyword evidence="2 6" id="KW-0889">Transcription antitermination</keyword>
<dbReference type="GO" id="GO:0003723">
    <property type="term" value="F:RNA binding"/>
    <property type="evidence" value="ECO:0007669"/>
    <property type="project" value="UniProtKB-UniRule"/>
</dbReference>
<dbReference type="GO" id="GO:0031564">
    <property type="term" value="P:transcription antitermination"/>
    <property type="evidence" value="ECO:0007669"/>
    <property type="project" value="UniProtKB-KW"/>
</dbReference>
<dbReference type="NCBIfam" id="TIGR01951">
    <property type="entry name" value="nusB"/>
    <property type="match status" value="1"/>
</dbReference>
<evidence type="ECO:0000256" key="5">
    <source>
        <dbReference type="ARBA" id="ARBA00023163"/>
    </source>
</evidence>
<keyword evidence="3 6" id="KW-0694">RNA-binding</keyword>
<dbReference type="InterPro" id="IPR011605">
    <property type="entry name" value="NusB_fam"/>
</dbReference>
<protein>
    <recommendedName>
        <fullName evidence="6">Transcription antitermination protein NusB</fullName>
    </recommendedName>
    <alternativeName>
        <fullName evidence="6">Antitermination factor NusB</fullName>
    </alternativeName>
</protein>
<dbReference type="RefSeq" id="WP_406857395.1">
    <property type="nucleotide sequence ID" value="NZ_CP157484.1"/>
</dbReference>
<dbReference type="PANTHER" id="PTHR11078:SF3">
    <property type="entry name" value="ANTITERMINATION NUSB DOMAIN-CONTAINING PROTEIN"/>
    <property type="match status" value="1"/>
</dbReference>
<proteinExistence type="inferred from homology"/>
<dbReference type="EMBL" id="CP157484">
    <property type="protein sequence ID" value="XBO40536.1"/>
    <property type="molecule type" value="Genomic_DNA"/>
</dbReference>
<reference evidence="8" key="1">
    <citation type="submission" date="2024-05" db="EMBL/GenBank/DDBJ databases">
        <authorList>
            <person name="Kim S."/>
            <person name="Heo J."/>
            <person name="Choi H."/>
            <person name="Choi Y."/>
            <person name="Kwon S.-W."/>
            <person name="Kim Y."/>
        </authorList>
    </citation>
    <scope>NUCLEOTIDE SEQUENCE</scope>
    <source>
        <strain evidence="8">KACC 23698</strain>
    </source>
</reference>
<comment type="function">
    <text evidence="6">Involved in transcription antitermination. Required for transcription of ribosomal RNA (rRNA) genes. Binds specifically to the boxA antiterminator sequence of the ribosomal RNA (rrn) operons.</text>
</comment>
<accession>A0AAU7JK31</accession>
<evidence type="ECO:0000256" key="4">
    <source>
        <dbReference type="ARBA" id="ARBA00023015"/>
    </source>
</evidence>
<dbReference type="SUPFAM" id="SSF48013">
    <property type="entry name" value="NusB-like"/>
    <property type="match status" value="1"/>
</dbReference>
<dbReference type="InterPro" id="IPR035926">
    <property type="entry name" value="NusB-like_sf"/>
</dbReference>
<evidence type="ECO:0000256" key="3">
    <source>
        <dbReference type="ARBA" id="ARBA00022884"/>
    </source>
</evidence>
<sequence length="156" mass="17357">MAKGEKRSAARLAAVQTLYEMELSGKGVLDAVAQFEAHWMGREVEDMEFKPAEVGFFRDLVSGVVQEQRLIDQKVDAALAKGWPLKRIEAVMRAILRAGAYELVRRADVPARVAITEYVDVANAFYDSEESGMVNAVLDAIARDVRGDELTKQRAR</sequence>
<feature type="domain" description="NusB/RsmB/TIM44" evidence="7">
    <location>
        <begin position="9"/>
        <end position="143"/>
    </location>
</feature>
<dbReference type="GO" id="GO:0005829">
    <property type="term" value="C:cytosol"/>
    <property type="evidence" value="ECO:0007669"/>
    <property type="project" value="TreeGrafter"/>
</dbReference>
<evidence type="ECO:0000259" key="7">
    <source>
        <dbReference type="Pfam" id="PF01029"/>
    </source>
</evidence>
<keyword evidence="5 6" id="KW-0804">Transcription</keyword>
<dbReference type="GO" id="GO:0006353">
    <property type="term" value="P:DNA-templated transcription termination"/>
    <property type="evidence" value="ECO:0007669"/>
    <property type="project" value="UniProtKB-UniRule"/>
</dbReference>
<dbReference type="Gene3D" id="1.10.940.10">
    <property type="entry name" value="NusB-like"/>
    <property type="match status" value="1"/>
</dbReference>
<keyword evidence="4 6" id="KW-0805">Transcription regulation</keyword>
<gene>
    <name evidence="6 8" type="primary">nusB</name>
    <name evidence="8" type="ORF">ABEG18_07170</name>
</gene>
<dbReference type="Pfam" id="PF01029">
    <property type="entry name" value="NusB"/>
    <property type="match status" value="1"/>
</dbReference>
<comment type="similarity">
    <text evidence="1 6">Belongs to the NusB family.</text>
</comment>